<proteinExistence type="predicted"/>
<reference evidence="1 2" key="1">
    <citation type="submission" date="2024-09" db="EMBL/GenBank/DDBJ databases">
        <authorList>
            <person name="Sun Q."/>
            <person name="Mori K."/>
        </authorList>
    </citation>
    <scope>NUCLEOTIDE SEQUENCE [LARGE SCALE GENOMIC DNA]</scope>
    <source>
        <strain evidence="1 2">TISTR 2452</strain>
    </source>
</reference>
<accession>A0ABV5KWG6</accession>
<comment type="caution">
    <text evidence="1">The sequence shown here is derived from an EMBL/GenBank/DDBJ whole genome shotgun (WGS) entry which is preliminary data.</text>
</comment>
<evidence type="ECO:0000313" key="2">
    <source>
        <dbReference type="Proteomes" id="UP001589747"/>
    </source>
</evidence>
<evidence type="ECO:0000313" key="1">
    <source>
        <dbReference type="EMBL" id="MFB9329573.1"/>
    </source>
</evidence>
<dbReference type="EMBL" id="JBHMDO010000044">
    <property type="protein sequence ID" value="MFB9329573.1"/>
    <property type="molecule type" value="Genomic_DNA"/>
</dbReference>
<protein>
    <submittedName>
        <fullName evidence="1">Uncharacterized protein</fullName>
    </submittedName>
</protein>
<sequence>MTVWRRLLGAAGAAIAITALLTLLPLAERRMLDSQGEMAVFRAAPIKRLETRNLVDSIIAQQLKLPIRKAEWREGVLSVDLAVDGVPGRIDLWMTDLQQLTDLAYVQTSNVNRLLIRFVKSAPAGSDAVGRSMVMQAAADIRKTDEWLASALSEIGGARPDLDPVWRDRLRMSFVR</sequence>
<name>A0ABV5KWG6_9BACL</name>
<organism evidence="1 2">
    <name type="scientific">Paenibacillus aurantiacus</name>
    <dbReference type="NCBI Taxonomy" id="1936118"/>
    <lineage>
        <taxon>Bacteria</taxon>
        <taxon>Bacillati</taxon>
        <taxon>Bacillota</taxon>
        <taxon>Bacilli</taxon>
        <taxon>Bacillales</taxon>
        <taxon>Paenibacillaceae</taxon>
        <taxon>Paenibacillus</taxon>
    </lineage>
</organism>
<gene>
    <name evidence="1" type="ORF">ACFFSY_26860</name>
</gene>
<dbReference type="RefSeq" id="WP_377499956.1">
    <property type="nucleotide sequence ID" value="NZ_JBHMDO010000044.1"/>
</dbReference>
<keyword evidence="2" id="KW-1185">Reference proteome</keyword>
<dbReference type="Proteomes" id="UP001589747">
    <property type="component" value="Unassembled WGS sequence"/>
</dbReference>